<keyword evidence="3" id="KW-1185">Reference proteome</keyword>
<gene>
    <name evidence="2" type="ORF">KZ820_03990</name>
</gene>
<dbReference type="EMBL" id="JAHXZN010000001">
    <property type="protein sequence ID" value="MBW6529885.1"/>
    <property type="molecule type" value="Genomic_DNA"/>
</dbReference>
<proteinExistence type="predicted"/>
<protein>
    <submittedName>
        <fullName evidence="2">Uncharacterized protein</fullName>
    </submittedName>
</protein>
<feature type="region of interest" description="Disordered" evidence="1">
    <location>
        <begin position="89"/>
        <end position="117"/>
    </location>
</feature>
<dbReference type="Proteomes" id="UP000759103">
    <property type="component" value="Unassembled WGS sequence"/>
</dbReference>
<comment type="caution">
    <text evidence="2">The sequence shown here is derived from an EMBL/GenBank/DDBJ whole genome shotgun (WGS) entry which is preliminary data.</text>
</comment>
<reference evidence="2 3" key="1">
    <citation type="submission" date="2021-07" db="EMBL/GenBank/DDBJ databases">
        <title>Sphingomonas sp.</title>
        <authorList>
            <person name="Feng G."/>
            <person name="Li J."/>
            <person name="Pan M."/>
        </authorList>
    </citation>
    <scope>NUCLEOTIDE SEQUENCE [LARGE SCALE GENOMIC DNA]</scope>
    <source>
        <strain evidence="2 3">RRHST34</strain>
    </source>
</reference>
<sequence length="117" mass="13011">MHLHLDGRWRIDDKGHRIVATSRPRSFSADAMLSRARRLGATQAVGGLVAIGPHQFGILRLLGEQRVSARAPQQLDPGLAVQRGWDRRHSYTPDRGANRHAPVTTVRAERISDNFSS</sequence>
<evidence type="ECO:0000313" key="3">
    <source>
        <dbReference type="Proteomes" id="UP000759103"/>
    </source>
</evidence>
<evidence type="ECO:0000313" key="2">
    <source>
        <dbReference type="EMBL" id="MBW6529885.1"/>
    </source>
</evidence>
<evidence type="ECO:0000256" key="1">
    <source>
        <dbReference type="SAM" id="MobiDB-lite"/>
    </source>
</evidence>
<accession>A0ABS7BJZ0</accession>
<feature type="compositionally biased region" description="Basic and acidic residues" evidence="1">
    <location>
        <begin position="107"/>
        <end position="117"/>
    </location>
</feature>
<name>A0ABS7BJZ0_9SPHN</name>
<organism evidence="2 3">
    <name type="scientific">Sphingomonas citri</name>
    <dbReference type="NCBI Taxonomy" id="2862499"/>
    <lineage>
        <taxon>Bacteria</taxon>
        <taxon>Pseudomonadati</taxon>
        <taxon>Pseudomonadota</taxon>
        <taxon>Alphaproteobacteria</taxon>
        <taxon>Sphingomonadales</taxon>
        <taxon>Sphingomonadaceae</taxon>
        <taxon>Sphingomonas</taxon>
    </lineage>
</organism>